<dbReference type="PANTHER" id="PTHR33678">
    <property type="entry name" value="BLL1576 PROTEIN"/>
    <property type="match status" value="1"/>
</dbReference>
<dbReference type="Pfam" id="PF13005">
    <property type="entry name" value="zf-IS66"/>
    <property type="match status" value="1"/>
</dbReference>
<feature type="domain" description="Transposase TnpC homeodomain" evidence="4">
    <location>
        <begin position="54"/>
        <end position="130"/>
    </location>
</feature>
<evidence type="ECO:0000256" key="1">
    <source>
        <dbReference type="SAM" id="Coils"/>
    </source>
</evidence>
<feature type="domain" description="Transposase IS66 central" evidence="2">
    <location>
        <begin position="195"/>
        <end position="496"/>
    </location>
</feature>
<keyword evidence="7" id="KW-1185">Reference proteome</keyword>
<keyword evidence="1" id="KW-0175">Coiled coil</keyword>
<name>A0A0F7JU48_9SPHN</name>
<feature type="coiled-coil region" evidence="1">
    <location>
        <begin position="71"/>
        <end position="105"/>
    </location>
</feature>
<dbReference type="EMBL" id="CP011450">
    <property type="protein sequence ID" value="AKH18844.1"/>
    <property type="molecule type" value="Genomic_DNA"/>
</dbReference>
<gene>
    <name evidence="6" type="ORF">NX02_p1015</name>
</gene>
<evidence type="ECO:0000313" key="7">
    <source>
        <dbReference type="Proteomes" id="UP000018851"/>
    </source>
</evidence>
<evidence type="ECO:0000259" key="3">
    <source>
        <dbReference type="Pfam" id="PF13005"/>
    </source>
</evidence>
<proteinExistence type="predicted"/>
<dbReference type="InterPro" id="IPR004291">
    <property type="entry name" value="Transposase_IS66_central"/>
</dbReference>
<accession>A0A0F7JU48</accession>
<feature type="domain" description="Transposase IS66 C-terminal" evidence="5">
    <location>
        <begin position="503"/>
        <end position="540"/>
    </location>
</feature>
<feature type="domain" description="Transposase IS66 zinc-finger binding" evidence="3">
    <location>
        <begin position="136"/>
        <end position="181"/>
    </location>
</feature>
<dbReference type="AlphaFoldDB" id="A0A0F7JU48"/>
<evidence type="ECO:0000259" key="2">
    <source>
        <dbReference type="Pfam" id="PF03050"/>
    </source>
</evidence>
<evidence type="ECO:0000259" key="5">
    <source>
        <dbReference type="Pfam" id="PF13817"/>
    </source>
</evidence>
<sequence>MPSADASLELLQLQAELVATRQLVQAAQTKALEAEAKAARVEAINADLLARNAHLELMNALMRRDKYGAKSERASRLIDQLELGFEELEADASEAESIAAQAAAKTTTVGPFTRQRGPRRDFPAHVEREKRVIPAPEQCPCCGSDALSHLPPDITETLEKVPARHKVIETVREKVSCRHCEKIRQTPAPFHVTPRGMFGPHFLADLVFQKYGLHQPLNSQRDRLEAEGIPLSISTLADQVGAVCAALKPISLLNDAHVLAAERLHADDTTVPRLAKYKAEVARIWDYVRDDTPFGGAAPPALMCRYSRNRKGEHPRAHLAGYTGILQVDRYAGFNEMFKEGWADKAMTRANCWQHGRRKLFVLVDVASQLKGKKKGKVPLISPLAREGLEMIDQIFAAERNINGESADERLRVRKEKVAPLVDQLKAWFDTQRKTLSRKDPVAEAIAYFLNDWEGFTTFLEDGRICLTNNAAERPLRSVARGRKSWGFVGSDRGGERAAMLFSLIGTCRLNDVDPLAWLTDVLARIADIPQNRLHELLPWTWKTLQNSDPAKIAA</sequence>
<dbReference type="NCBIfam" id="NF033517">
    <property type="entry name" value="transpos_IS66"/>
    <property type="match status" value="1"/>
</dbReference>
<dbReference type="KEGG" id="ssan:NX02_p1015"/>
<geneLocation type="plasmid" evidence="6 7">
    <name>pNXO2</name>
</geneLocation>
<keyword evidence="6" id="KW-0614">Plasmid</keyword>
<dbReference type="InterPro" id="IPR039552">
    <property type="entry name" value="IS66_C"/>
</dbReference>
<dbReference type="eggNOG" id="COG2433">
    <property type="taxonomic scope" value="Bacteria"/>
</dbReference>
<dbReference type="PANTHER" id="PTHR33678:SF1">
    <property type="entry name" value="BLL1576 PROTEIN"/>
    <property type="match status" value="1"/>
</dbReference>
<reference evidence="6 7" key="1">
    <citation type="submission" date="2015-05" db="EMBL/GenBank/DDBJ databases">
        <title>Plasmid of Sphingomonas sanxanigenens NX02.</title>
        <authorList>
            <person name="Huang H."/>
            <person name="Ma T."/>
        </authorList>
    </citation>
    <scope>NUCLEOTIDE SEQUENCE [LARGE SCALE GENOMIC DNA]</scope>
    <source>
        <strain evidence="6 7">NX02</strain>
        <plasmid evidence="7">Plasmid pNXO2</plasmid>
    </source>
</reference>
<evidence type="ECO:0000313" key="6">
    <source>
        <dbReference type="EMBL" id="AKH18844.1"/>
    </source>
</evidence>
<organism evidence="6 7">
    <name type="scientific">Sphingomonas sanxanigenens DSM 19645 = NX02</name>
    <dbReference type="NCBI Taxonomy" id="1123269"/>
    <lineage>
        <taxon>Bacteria</taxon>
        <taxon>Pseudomonadati</taxon>
        <taxon>Pseudomonadota</taxon>
        <taxon>Alphaproteobacteria</taxon>
        <taxon>Sphingomonadales</taxon>
        <taxon>Sphingomonadaceae</taxon>
        <taxon>Sphingomonas</taxon>
    </lineage>
</organism>
<dbReference type="Pfam" id="PF13817">
    <property type="entry name" value="DDE_Tnp_IS66_C"/>
    <property type="match status" value="1"/>
</dbReference>
<dbReference type="InterPro" id="IPR024474">
    <property type="entry name" value="Znf_dom_IS66"/>
</dbReference>
<protein>
    <submittedName>
        <fullName evidence="6">Transposase</fullName>
    </submittedName>
</protein>
<dbReference type="Proteomes" id="UP000018851">
    <property type="component" value="Plasmid pNXO2"/>
</dbReference>
<dbReference type="InterPro" id="IPR052344">
    <property type="entry name" value="Transposase-related"/>
</dbReference>
<dbReference type="RefSeq" id="WP_025292208.1">
    <property type="nucleotide sequence ID" value="NZ_CP006644.1"/>
</dbReference>
<feature type="coiled-coil region" evidence="1">
    <location>
        <begin position="10"/>
        <end position="44"/>
    </location>
</feature>
<dbReference type="Pfam" id="PF13007">
    <property type="entry name" value="LZ_Tnp_IS66"/>
    <property type="match status" value="1"/>
</dbReference>
<dbReference type="InterPro" id="IPR024463">
    <property type="entry name" value="Transposase_TnpC_homeodom"/>
</dbReference>
<evidence type="ECO:0000259" key="4">
    <source>
        <dbReference type="Pfam" id="PF13007"/>
    </source>
</evidence>
<dbReference type="Pfam" id="PF03050">
    <property type="entry name" value="DDE_Tnp_IS66"/>
    <property type="match status" value="1"/>
</dbReference>